<keyword evidence="2" id="KW-0863">Zinc-finger</keyword>
<evidence type="ECO:0000256" key="3">
    <source>
        <dbReference type="ARBA" id="ARBA00022833"/>
    </source>
</evidence>
<evidence type="ECO:0000256" key="1">
    <source>
        <dbReference type="ARBA" id="ARBA00022723"/>
    </source>
</evidence>
<proteinExistence type="predicted"/>
<sequence length="105" mass="12306">MANGREYYMYKGYTYCFGFKSRSVTFAQSQRGGRLLVFQGYSYSLQKIQHEVIQWRCTMVQPGTARRCTAKVFTGVHYEIIDHSGRHSHGKPRFIKRNGILVRVY</sequence>
<dbReference type="GO" id="GO:0008270">
    <property type="term" value="F:zinc ion binding"/>
    <property type="evidence" value="ECO:0007669"/>
    <property type="project" value="UniProtKB-KW"/>
</dbReference>
<dbReference type="Gene3D" id="2.20.25.240">
    <property type="match status" value="1"/>
</dbReference>
<organism evidence="5 6">
    <name type="scientific">Parnassius mnemosyne</name>
    <name type="common">clouded apollo</name>
    <dbReference type="NCBI Taxonomy" id="213953"/>
    <lineage>
        <taxon>Eukaryota</taxon>
        <taxon>Metazoa</taxon>
        <taxon>Ecdysozoa</taxon>
        <taxon>Arthropoda</taxon>
        <taxon>Hexapoda</taxon>
        <taxon>Insecta</taxon>
        <taxon>Pterygota</taxon>
        <taxon>Neoptera</taxon>
        <taxon>Endopterygota</taxon>
        <taxon>Lepidoptera</taxon>
        <taxon>Glossata</taxon>
        <taxon>Ditrysia</taxon>
        <taxon>Papilionoidea</taxon>
        <taxon>Papilionidae</taxon>
        <taxon>Parnassiinae</taxon>
        <taxon>Parnassini</taxon>
        <taxon>Parnassius</taxon>
        <taxon>Driopa</taxon>
    </lineage>
</organism>
<evidence type="ECO:0000256" key="2">
    <source>
        <dbReference type="ARBA" id="ARBA00022771"/>
    </source>
</evidence>
<dbReference type="Pfam" id="PF04500">
    <property type="entry name" value="FLYWCH"/>
    <property type="match status" value="1"/>
</dbReference>
<keyword evidence="3" id="KW-0862">Zinc</keyword>
<evidence type="ECO:0000313" key="6">
    <source>
        <dbReference type="Proteomes" id="UP001314205"/>
    </source>
</evidence>
<dbReference type="InterPro" id="IPR007588">
    <property type="entry name" value="Znf_FLYWCH"/>
</dbReference>
<feature type="domain" description="FLYWCH-type" evidence="4">
    <location>
        <begin position="26"/>
        <end position="89"/>
    </location>
</feature>
<gene>
    <name evidence="5" type="ORF">PARMNEM_LOCUS1109</name>
</gene>
<protein>
    <recommendedName>
        <fullName evidence="4">FLYWCH-type domain-containing protein</fullName>
    </recommendedName>
</protein>
<accession>A0AAV1K971</accession>
<evidence type="ECO:0000313" key="5">
    <source>
        <dbReference type="EMBL" id="CAK1579123.1"/>
    </source>
</evidence>
<comment type="caution">
    <text evidence="5">The sequence shown here is derived from an EMBL/GenBank/DDBJ whole genome shotgun (WGS) entry which is preliminary data.</text>
</comment>
<dbReference type="EMBL" id="CAVLGL010000002">
    <property type="protein sequence ID" value="CAK1579123.1"/>
    <property type="molecule type" value="Genomic_DNA"/>
</dbReference>
<reference evidence="5 6" key="1">
    <citation type="submission" date="2023-11" db="EMBL/GenBank/DDBJ databases">
        <authorList>
            <person name="Hedman E."/>
            <person name="Englund M."/>
            <person name="Stromberg M."/>
            <person name="Nyberg Akerstrom W."/>
            <person name="Nylinder S."/>
            <person name="Jareborg N."/>
            <person name="Kallberg Y."/>
            <person name="Kronander E."/>
        </authorList>
    </citation>
    <scope>NUCLEOTIDE SEQUENCE [LARGE SCALE GENOMIC DNA]</scope>
</reference>
<dbReference type="Proteomes" id="UP001314205">
    <property type="component" value="Unassembled WGS sequence"/>
</dbReference>
<name>A0AAV1K971_9NEOP</name>
<evidence type="ECO:0000259" key="4">
    <source>
        <dbReference type="Pfam" id="PF04500"/>
    </source>
</evidence>
<keyword evidence="6" id="KW-1185">Reference proteome</keyword>
<keyword evidence="1" id="KW-0479">Metal-binding</keyword>
<dbReference type="AlphaFoldDB" id="A0AAV1K971"/>